<proteinExistence type="predicted"/>
<sequence length="145" mass="17143">MTIQLNLTTSCLQFCFHGIDKFNRLGIMTSLLEKQIETNAMKKLTVSLNLNKLCIVNGFIHFQEVQNFNRHIIDQWFFNREMNNPDGLNSLQKINTKLRHLNSKFLFLFLAGTFLDEYNFDVTIYAQTIYHHFYLGFCINYDVQS</sequence>
<dbReference type="AlphaFoldDB" id="A0A183NXF6"/>
<dbReference type="EMBL" id="UZAL01027811">
    <property type="protein sequence ID" value="VDP35837.1"/>
    <property type="molecule type" value="Genomic_DNA"/>
</dbReference>
<organism evidence="1 2">
    <name type="scientific">Schistosoma mattheei</name>
    <dbReference type="NCBI Taxonomy" id="31246"/>
    <lineage>
        <taxon>Eukaryota</taxon>
        <taxon>Metazoa</taxon>
        <taxon>Spiralia</taxon>
        <taxon>Lophotrochozoa</taxon>
        <taxon>Platyhelminthes</taxon>
        <taxon>Trematoda</taxon>
        <taxon>Digenea</taxon>
        <taxon>Strigeidida</taxon>
        <taxon>Schistosomatoidea</taxon>
        <taxon>Schistosomatidae</taxon>
        <taxon>Schistosoma</taxon>
    </lineage>
</organism>
<accession>A0A183NXF6</accession>
<protein>
    <submittedName>
        <fullName evidence="1">Uncharacterized protein</fullName>
    </submittedName>
</protein>
<gene>
    <name evidence="1" type="ORF">SMTD_LOCUS6792</name>
</gene>
<name>A0A183NXF6_9TREM</name>
<dbReference type="Proteomes" id="UP000269396">
    <property type="component" value="Unassembled WGS sequence"/>
</dbReference>
<reference evidence="1 2" key="1">
    <citation type="submission" date="2018-11" db="EMBL/GenBank/DDBJ databases">
        <authorList>
            <consortium name="Pathogen Informatics"/>
        </authorList>
    </citation>
    <scope>NUCLEOTIDE SEQUENCE [LARGE SCALE GENOMIC DNA]</scope>
    <source>
        <strain>Denwood</strain>
        <strain evidence="2">Zambia</strain>
    </source>
</reference>
<evidence type="ECO:0000313" key="1">
    <source>
        <dbReference type="EMBL" id="VDP35837.1"/>
    </source>
</evidence>
<keyword evidence="2" id="KW-1185">Reference proteome</keyword>
<evidence type="ECO:0000313" key="2">
    <source>
        <dbReference type="Proteomes" id="UP000269396"/>
    </source>
</evidence>